<evidence type="ECO:0000256" key="4">
    <source>
        <dbReference type="ARBA" id="ARBA00023136"/>
    </source>
</evidence>
<feature type="domain" description="TM2" evidence="7">
    <location>
        <begin position="43"/>
        <end position="94"/>
    </location>
</feature>
<dbReference type="EMBL" id="JAJGMW010000002">
    <property type="protein sequence ID" value="MCC4211453.1"/>
    <property type="molecule type" value="Genomic_DNA"/>
</dbReference>
<dbReference type="Pfam" id="PF05154">
    <property type="entry name" value="TM2"/>
    <property type="match status" value="1"/>
</dbReference>
<evidence type="ECO:0000259" key="7">
    <source>
        <dbReference type="Pfam" id="PF05154"/>
    </source>
</evidence>
<comment type="subcellular location">
    <subcellularLocation>
        <location evidence="1">Membrane</location>
        <topology evidence="1">Multi-pass membrane protein</topology>
    </subcellularLocation>
</comment>
<feature type="transmembrane region" description="Helical" evidence="6">
    <location>
        <begin position="72"/>
        <end position="97"/>
    </location>
</feature>
<name>A0ABS8GPL2_9FLAO</name>
<gene>
    <name evidence="8" type="ORF">LLW17_01870</name>
</gene>
<proteinExistence type="predicted"/>
<accession>A0ABS8GPL2</accession>
<evidence type="ECO:0000256" key="2">
    <source>
        <dbReference type="ARBA" id="ARBA00022692"/>
    </source>
</evidence>
<evidence type="ECO:0000313" key="8">
    <source>
        <dbReference type="EMBL" id="MCC4211453.1"/>
    </source>
</evidence>
<dbReference type="RefSeq" id="WP_228228570.1">
    <property type="nucleotide sequence ID" value="NZ_JAJGMW010000002.1"/>
</dbReference>
<protein>
    <submittedName>
        <fullName evidence="8">TM2 domain-containing protein</fullName>
    </submittedName>
</protein>
<evidence type="ECO:0000256" key="5">
    <source>
        <dbReference type="SAM" id="MobiDB-lite"/>
    </source>
</evidence>
<evidence type="ECO:0000256" key="3">
    <source>
        <dbReference type="ARBA" id="ARBA00022989"/>
    </source>
</evidence>
<dbReference type="InterPro" id="IPR007829">
    <property type="entry name" value="TM2"/>
</dbReference>
<keyword evidence="3 6" id="KW-1133">Transmembrane helix</keyword>
<sequence>MDTNDKNFEDQAKETAKNLEQEAQKTANEFKEGWNQATNNTNNLKLVCGLLGIFLGTFGIHKFVLGYTKEGVIQLIAGIVTCGFAGIIGLIEGIIYLTKTDEEFYQTYQVGKKPWF</sequence>
<feature type="transmembrane region" description="Helical" evidence="6">
    <location>
        <begin position="44"/>
        <end position="65"/>
    </location>
</feature>
<evidence type="ECO:0000256" key="1">
    <source>
        <dbReference type="ARBA" id="ARBA00004141"/>
    </source>
</evidence>
<reference evidence="8 9" key="1">
    <citation type="submission" date="2021-11" db="EMBL/GenBank/DDBJ databases">
        <title>Seasonal and diel survey of microbial diversity of the Tyrrhenian coast.</title>
        <authorList>
            <person name="Gattoni G."/>
            <person name="Corral P."/>
        </authorList>
    </citation>
    <scope>NUCLEOTIDE SEQUENCE [LARGE SCALE GENOMIC DNA]</scope>
    <source>
        <strain evidence="8 9">Mr9</strain>
    </source>
</reference>
<comment type="caution">
    <text evidence="8">The sequence shown here is derived from an EMBL/GenBank/DDBJ whole genome shotgun (WGS) entry which is preliminary data.</text>
</comment>
<evidence type="ECO:0000313" key="9">
    <source>
        <dbReference type="Proteomes" id="UP001197770"/>
    </source>
</evidence>
<organism evidence="8 9">
    <name type="scientific">Leeuwenhoekiella parthenopeia</name>
    <dbReference type="NCBI Taxonomy" id="2890320"/>
    <lineage>
        <taxon>Bacteria</taxon>
        <taxon>Pseudomonadati</taxon>
        <taxon>Bacteroidota</taxon>
        <taxon>Flavobacteriia</taxon>
        <taxon>Flavobacteriales</taxon>
        <taxon>Flavobacteriaceae</taxon>
        <taxon>Leeuwenhoekiella</taxon>
    </lineage>
</organism>
<keyword evidence="9" id="KW-1185">Reference proteome</keyword>
<evidence type="ECO:0000256" key="6">
    <source>
        <dbReference type="SAM" id="Phobius"/>
    </source>
</evidence>
<keyword evidence="2 6" id="KW-0812">Transmembrane</keyword>
<keyword evidence="4 6" id="KW-0472">Membrane</keyword>
<feature type="region of interest" description="Disordered" evidence="5">
    <location>
        <begin position="1"/>
        <end position="23"/>
    </location>
</feature>
<dbReference type="Proteomes" id="UP001197770">
    <property type="component" value="Unassembled WGS sequence"/>
</dbReference>